<dbReference type="AlphaFoldDB" id="A0A221KI69"/>
<proteinExistence type="predicted"/>
<protein>
    <recommendedName>
        <fullName evidence="3">Roadblock/LAMTOR2 domain-containing protein</fullName>
    </recommendedName>
</protein>
<reference evidence="1 2" key="1">
    <citation type="submission" date="2017-07" db="EMBL/GenBank/DDBJ databases">
        <title>Complete Genome Sequence of the cosmetic ferment Vitreoscilla filiformis (ATCC15551).</title>
        <authorList>
            <person name="Contreras S."/>
            <person name="Sagory-Zalkind P."/>
            <person name="Blanquart H."/>
            <person name="Iltis A."/>
            <person name="Morand S.C."/>
        </authorList>
    </citation>
    <scope>NUCLEOTIDE SEQUENCE [LARGE SCALE GENOMIC DNA]</scope>
    <source>
        <strain evidence="1 2">ATCC 15551</strain>
    </source>
</reference>
<evidence type="ECO:0008006" key="3">
    <source>
        <dbReference type="Google" id="ProtNLM"/>
    </source>
</evidence>
<dbReference type="SUPFAM" id="SSF103196">
    <property type="entry name" value="Roadblock/LC7 domain"/>
    <property type="match status" value="1"/>
</dbReference>
<dbReference type="Gene3D" id="3.30.450.30">
    <property type="entry name" value="Dynein light chain 2a, cytoplasmic"/>
    <property type="match status" value="1"/>
</dbReference>
<dbReference type="Proteomes" id="UP000199729">
    <property type="component" value="Chromosome"/>
</dbReference>
<evidence type="ECO:0000313" key="1">
    <source>
        <dbReference type="EMBL" id="ASM78655.1"/>
    </source>
</evidence>
<gene>
    <name evidence="1" type="ORF">VITFI_CDS2878</name>
</gene>
<keyword evidence="2" id="KW-1185">Reference proteome</keyword>
<accession>A0A221KI69</accession>
<sequence>MNVAPVPSNLPQGDWMMDSAALGRFVLPAFEVIPKRLPQCVCAMLCTPEGFNLCSIGVTVDQLGKIAALTSSLISLGEATVQAVHSGQHPSLDVLTLQSGDLTTVGIKVPHVNGHLLLLVTAQAAPLGAILTIARSTAERIKELLPRSAA</sequence>
<dbReference type="KEGG" id="vff:VITFI_CDS2878"/>
<dbReference type="EMBL" id="CP022423">
    <property type="protein sequence ID" value="ASM78655.1"/>
    <property type="molecule type" value="Genomic_DNA"/>
</dbReference>
<organism evidence="1 2">
    <name type="scientific">Vitreoscilla filiformis</name>
    <dbReference type="NCBI Taxonomy" id="63"/>
    <lineage>
        <taxon>Bacteria</taxon>
        <taxon>Pseudomonadati</taxon>
        <taxon>Pseudomonadota</taxon>
        <taxon>Betaproteobacteria</taxon>
        <taxon>Neisseriales</taxon>
        <taxon>Neisseriaceae</taxon>
        <taxon>Vitreoscilla</taxon>
    </lineage>
</organism>
<name>A0A221KI69_VITFI</name>
<evidence type="ECO:0000313" key="2">
    <source>
        <dbReference type="Proteomes" id="UP000199729"/>
    </source>
</evidence>